<feature type="compositionally biased region" description="Basic and acidic residues" evidence="1">
    <location>
        <begin position="1"/>
        <end position="16"/>
    </location>
</feature>
<feature type="region of interest" description="Disordered" evidence="1">
    <location>
        <begin position="1"/>
        <end position="45"/>
    </location>
</feature>
<dbReference type="Proteomes" id="UP000485058">
    <property type="component" value="Unassembled WGS sequence"/>
</dbReference>
<accession>A0A6A0AIM2</accession>
<organism evidence="2 3">
    <name type="scientific">Haematococcus lacustris</name>
    <name type="common">Green alga</name>
    <name type="synonym">Haematococcus pluvialis</name>
    <dbReference type="NCBI Taxonomy" id="44745"/>
    <lineage>
        <taxon>Eukaryota</taxon>
        <taxon>Viridiplantae</taxon>
        <taxon>Chlorophyta</taxon>
        <taxon>core chlorophytes</taxon>
        <taxon>Chlorophyceae</taxon>
        <taxon>CS clade</taxon>
        <taxon>Chlamydomonadales</taxon>
        <taxon>Haematococcaceae</taxon>
        <taxon>Haematococcus</taxon>
    </lineage>
</organism>
<feature type="compositionally biased region" description="Polar residues" evidence="1">
    <location>
        <begin position="32"/>
        <end position="44"/>
    </location>
</feature>
<name>A0A6A0AIM2_HAELA</name>
<feature type="non-terminal residue" evidence="2">
    <location>
        <position position="80"/>
    </location>
</feature>
<comment type="caution">
    <text evidence="2">The sequence shown here is derived from an EMBL/GenBank/DDBJ whole genome shotgun (WGS) entry which is preliminary data.</text>
</comment>
<evidence type="ECO:0000313" key="2">
    <source>
        <dbReference type="EMBL" id="GFH32143.1"/>
    </source>
</evidence>
<protein>
    <submittedName>
        <fullName evidence="2">Uncharacterized protein</fullName>
    </submittedName>
</protein>
<keyword evidence="3" id="KW-1185">Reference proteome</keyword>
<evidence type="ECO:0000256" key="1">
    <source>
        <dbReference type="SAM" id="MobiDB-lite"/>
    </source>
</evidence>
<sequence length="80" mass="8725">MDAREEKGEEQTEAGHGDSSALTHLVPDLKQAASNVQEPSNSASRYMCKLRTDRKVREVYRLGKTLGTGGASTFLPRDSS</sequence>
<dbReference type="EMBL" id="BLLF01006303">
    <property type="protein sequence ID" value="GFH32143.1"/>
    <property type="molecule type" value="Genomic_DNA"/>
</dbReference>
<dbReference type="AlphaFoldDB" id="A0A6A0AIM2"/>
<proteinExistence type="predicted"/>
<reference evidence="2 3" key="1">
    <citation type="submission" date="2020-02" db="EMBL/GenBank/DDBJ databases">
        <title>Draft genome sequence of Haematococcus lacustris strain NIES-144.</title>
        <authorList>
            <person name="Morimoto D."/>
            <person name="Nakagawa S."/>
            <person name="Yoshida T."/>
            <person name="Sawayama S."/>
        </authorList>
    </citation>
    <scope>NUCLEOTIDE SEQUENCE [LARGE SCALE GENOMIC DNA]</scope>
    <source>
        <strain evidence="2 3">NIES-144</strain>
    </source>
</reference>
<evidence type="ECO:0000313" key="3">
    <source>
        <dbReference type="Proteomes" id="UP000485058"/>
    </source>
</evidence>
<gene>
    <name evidence="2" type="ORF">HaLaN_31312</name>
</gene>